<evidence type="ECO:0000256" key="7">
    <source>
        <dbReference type="ARBA" id="ARBA00022741"/>
    </source>
</evidence>
<keyword evidence="7" id="KW-0547">Nucleotide-binding</keyword>
<keyword evidence="4" id="KW-0602">Photosynthesis</keyword>
<reference evidence="13 14" key="1">
    <citation type="submission" date="2020-04" db="EMBL/GenBank/DDBJ databases">
        <authorList>
            <person name="Klaysubun C."/>
            <person name="Duangmal K."/>
            <person name="Lipun K."/>
        </authorList>
    </citation>
    <scope>NUCLEOTIDE SEQUENCE [LARGE SCALE GENOMIC DNA]</scope>
    <source>
        <strain evidence="13 14">K10HN5</strain>
    </source>
</reference>
<feature type="domain" description="Phosphoribulokinase/uridine kinase" evidence="12">
    <location>
        <begin position="23"/>
        <end position="197"/>
    </location>
</feature>
<comment type="similarity">
    <text evidence="2">Belongs to the phosphoribulokinase family.</text>
</comment>
<name>A0ABX1S681_9PSEU</name>
<evidence type="ECO:0000313" key="13">
    <source>
        <dbReference type="EMBL" id="NMH97031.1"/>
    </source>
</evidence>
<organism evidence="13 14">
    <name type="scientific">Pseudonocardia acidicola</name>
    <dbReference type="NCBI Taxonomy" id="2724939"/>
    <lineage>
        <taxon>Bacteria</taxon>
        <taxon>Bacillati</taxon>
        <taxon>Actinomycetota</taxon>
        <taxon>Actinomycetes</taxon>
        <taxon>Pseudonocardiales</taxon>
        <taxon>Pseudonocardiaceae</taxon>
        <taxon>Pseudonocardia</taxon>
    </lineage>
</organism>
<dbReference type="Pfam" id="PF00485">
    <property type="entry name" value="PRK"/>
    <property type="match status" value="1"/>
</dbReference>
<evidence type="ECO:0000259" key="12">
    <source>
        <dbReference type="Pfam" id="PF00485"/>
    </source>
</evidence>
<evidence type="ECO:0000256" key="11">
    <source>
        <dbReference type="ARBA" id="ARBA00047663"/>
    </source>
</evidence>
<dbReference type="NCBIfam" id="NF005655">
    <property type="entry name" value="PRK07429.1"/>
    <property type="match status" value="1"/>
</dbReference>
<dbReference type="Gene3D" id="3.40.50.300">
    <property type="entry name" value="P-loop containing nucleotide triphosphate hydrolases"/>
    <property type="match status" value="1"/>
</dbReference>
<protein>
    <recommendedName>
        <fullName evidence="3">phosphoribulokinase</fullName>
        <ecNumber evidence="3">2.7.1.19</ecNumber>
    </recommendedName>
    <alternativeName>
        <fullName evidence="10">Phosphopentokinase</fullName>
    </alternativeName>
</protein>
<sequence>MPGKTVRIAREKRRHHGDRPVLLAIAGDSAAGKTTLTAGLVEALGPERCVSLCTDDYHRYDRRERRELPFTALHPQCNYIEIMEQHLQLLATGQPILKPVYDHTTGELTRPVLVEPNDFVIVEGLFPLYTKLARACFDVTVFVDPPEEIRREWKTSRDTRKRGYTPEQVRAELDLREPESEAYIRPQRAHADIVVRFAPIPGRVDPPGTPLSAELTLRPTVPHPDLSEVLAPGINRAMHLRLGRDTDGRPVDVLHAHGYAARADSTAVEQRIWSSLGESGPGAPDCLGRITSELRSEPLAITQLMLLYHLLCAAR</sequence>
<accession>A0ABX1S681</accession>
<keyword evidence="6 13" id="KW-0808">Transferase</keyword>
<evidence type="ECO:0000256" key="1">
    <source>
        <dbReference type="ARBA" id="ARBA00005215"/>
    </source>
</evidence>
<comment type="catalytic activity">
    <reaction evidence="11">
        <text>D-ribulose 5-phosphate + ATP = D-ribulose 1,5-bisphosphate + ADP + H(+)</text>
        <dbReference type="Rhea" id="RHEA:19365"/>
        <dbReference type="ChEBI" id="CHEBI:15378"/>
        <dbReference type="ChEBI" id="CHEBI:30616"/>
        <dbReference type="ChEBI" id="CHEBI:57870"/>
        <dbReference type="ChEBI" id="CHEBI:58121"/>
        <dbReference type="ChEBI" id="CHEBI:456216"/>
        <dbReference type="EC" id="2.7.1.19"/>
    </reaction>
</comment>
<dbReference type="InterPro" id="IPR006082">
    <property type="entry name" value="PRK"/>
</dbReference>
<keyword evidence="9" id="KW-0067">ATP-binding</keyword>
<dbReference type="EMBL" id="JAAXLA010000008">
    <property type="protein sequence ID" value="NMH97031.1"/>
    <property type="molecule type" value="Genomic_DNA"/>
</dbReference>
<dbReference type="EC" id="2.7.1.19" evidence="3"/>
<evidence type="ECO:0000256" key="6">
    <source>
        <dbReference type="ARBA" id="ARBA00022679"/>
    </source>
</evidence>
<evidence type="ECO:0000256" key="2">
    <source>
        <dbReference type="ARBA" id="ARBA00009719"/>
    </source>
</evidence>
<dbReference type="GO" id="GO:0008974">
    <property type="term" value="F:phosphoribulokinase activity"/>
    <property type="evidence" value="ECO:0007669"/>
    <property type="project" value="UniProtKB-EC"/>
</dbReference>
<evidence type="ECO:0000256" key="5">
    <source>
        <dbReference type="ARBA" id="ARBA00022567"/>
    </source>
</evidence>
<keyword evidence="14" id="KW-1185">Reference proteome</keyword>
<proteinExistence type="inferred from homology"/>
<evidence type="ECO:0000256" key="4">
    <source>
        <dbReference type="ARBA" id="ARBA00022531"/>
    </source>
</evidence>
<dbReference type="InterPro" id="IPR006083">
    <property type="entry name" value="PRK/URK"/>
</dbReference>
<comment type="pathway">
    <text evidence="1">Carbohydrate biosynthesis; Calvin cycle.</text>
</comment>
<dbReference type="InterPro" id="IPR027417">
    <property type="entry name" value="P-loop_NTPase"/>
</dbReference>
<dbReference type="RefSeq" id="WP_169380414.1">
    <property type="nucleotide sequence ID" value="NZ_JAAXLA010000008.1"/>
</dbReference>
<dbReference type="SUPFAM" id="SSF52540">
    <property type="entry name" value="P-loop containing nucleoside triphosphate hydrolases"/>
    <property type="match status" value="1"/>
</dbReference>
<evidence type="ECO:0000256" key="10">
    <source>
        <dbReference type="ARBA" id="ARBA00031382"/>
    </source>
</evidence>
<evidence type="ECO:0000256" key="8">
    <source>
        <dbReference type="ARBA" id="ARBA00022777"/>
    </source>
</evidence>
<keyword evidence="8" id="KW-0418">Kinase</keyword>
<keyword evidence="5" id="KW-0113">Calvin cycle</keyword>
<evidence type="ECO:0000313" key="14">
    <source>
        <dbReference type="Proteomes" id="UP000820669"/>
    </source>
</evidence>
<dbReference type="Proteomes" id="UP000820669">
    <property type="component" value="Unassembled WGS sequence"/>
</dbReference>
<evidence type="ECO:0000256" key="3">
    <source>
        <dbReference type="ARBA" id="ARBA00012042"/>
    </source>
</evidence>
<gene>
    <name evidence="13" type="ORF">HF526_06820</name>
</gene>
<dbReference type="PANTHER" id="PTHR10285">
    <property type="entry name" value="URIDINE KINASE"/>
    <property type="match status" value="1"/>
</dbReference>
<evidence type="ECO:0000256" key="9">
    <source>
        <dbReference type="ARBA" id="ARBA00022840"/>
    </source>
</evidence>
<comment type="caution">
    <text evidence="13">The sequence shown here is derived from an EMBL/GenBank/DDBJ whole genome shotgun (WGS) entry which is preliminary data.</text>
</comment>
<dbReference type="PRINTS" id="PR00478">
    <property type="entry name" value="PHRIBLKINASE"/>
</dbReference>